<dbReference type="AlphaFoldDB" id="V4M2J9"/>
<dbReference type="OMA" id="DRENQIW"/>
<dbReference type="GO" id="GO:0008270">
    <property type="term" value="F:zinc ion binding"/>
    <property type="evidence" value="ECO:0007669"/>
    <property type="project" value="InterPro"/>
</dbReference>
<dbReference type="Gramene" id="ESQ50404">
    <property type="protein sequence ID" value="ESQ50404"/>
    <property type="gene ID" value="EUTSA_v10002236mg"/>
</dbReference>
<dbReference type="InterPro" id="IPR036875">
    <property type="entry name" value="Znf_CCHC_sf"/>
</dbReference>
<dbReference type="Proteomes" id="UP000030689">
    <property type="component" value="Unassembled WGS sequence"/>
</dbReference>
<dbReference type="EMBL" id="KI517398">
    <property type="protein sequence ID" value="ESQ50404.1"/>
    <property type="molecule type" value="Genomic_DNA"/>
</dbReference>
<dbReference type="GO" id="GO:0003676">
    <property type="term" value="F:nucleic acid binding"/>
    <property type="evidence" value="ECO:0007669"/>
    <property type="project" value="InterPro"/>
</dbReference>
<evidence type="ECO:0000313" key="2">
    <source>
        <dbReference type="Proteomes" id="UP000030689"/>
    </source>
</evidence>
<dbReference type="PANTHER" id="PTHR31286">
    <property type="entry name" value="GLYCINE-RICH CELL WALL STRUCTURAL PROTEIN 1.8-LIKE"/>
    <property type="match status" value="1"/>
</dbReference>
<proteinExistence type="predicted"/>
<dbReference type="SUPFAM" id="SSF57756">
    <property type="entry name" value="Retrovirus zinc finger-like domains"/>
    <property type="match status" value="1"/>
</dbReference>
<dbReference type="STRING" id="72664.V4M2J9"/>
<sequence length="183" mass="20350">NLKRISSPSFLEDGTPVVEAPPSVLLQAAETWKGHIVAHFHGAIPPPSEIYADLNPVWGKFGNISIQTISKSSCLFFIPSIPTREWVLECPRRAIGEPLHTEKSKLDPYHLGDTKVKVEIQLDRTPPNTVIVKDTQGFSVRGRVEYPRLPPKCCNCNRFGHLLNRCPHPLMKRSSPKPSAGSI</sequence>
<protein>
    <recommendedName>
        <fullName evidence="3">CCHC-type domain-containing protein</fullName>
    </recommendedName>
</protein>
<dbReference type="InterPro" id="IPR040256">
    <property type="entry name" value="At4g02000-like"/>
</dbReference>
<dbReference type="KEGG" id="eus:EUTSA_v10002236mg"/>
<gene>
    <name evidence="1" type="ORF">EUTSA_v10002236mg</name>
</gene>
<keyword evidence="2" id="KW-1185">Reference proteome</keyword>
<evidence type="ECO:0000313" key="1">
    <source>
        <dbReference type="EMBL" id="ESQ50404.1"/>
    </source>
</evidence>
<evidence type="ECO:0008006" key="3">
    <source>
        <dbReference type="Google" id="ProtNLM"/>
    </source>
</evidence>
<feature type="non-terminal residue" evidence="1">
    <location>
        <position position="1"/>
    </location>
</feature>
<dbReference type="PANTHER" id="PTHR31286:SF181">
    <property type="entry name" value="ZINC KNUCKLE (CCHC-TYPE) FAMILY PROTEIN"/>
    <property type="match status" value="1"/>
</dbReference>
<name>V4M2J9_EUTSA</name>
<feature type="non-terminal residue" evidence="1">
    <location>
        <position position="183"/>
    </location>
</feature>
<accession>V4M2J9</accession>
<reference evidence="1 2" key="1">
    <citation type="journal article" date="2013" name="Front. Plant Sci.">
        <title>The Reference Genome of the Halophytic Plant Eutrema salsugineum.</title>
        <authorList>
            <person name="Yang R."/>
            <person name="Jarvis D.E."/>
            <person name="Chen H."/>
            <person name="Beilstein M.A."/>
            <person name="Grimwood J."/>
            <person name="Jenkins J."/>
            <person name="Shu S."/>
            <person name="Prochnik S."/>
            <person name="Xin M."/>
            <person name="Ma C."/>
            <person name="Schmutz J."/>
            <person name="Wing R.A."/>
            <person name="Mitchell-Olds T."/>
            <person name="Schumaker K.S."/>
            <person name="Wang X."/>
        </authorList>
    </citation>
    <scope>NUCLEOTIDE SEQUENCE [LARGE SCALE GENOMIC DNA]</scope>
</reference>
<organism evidence="1 2">
    <name type="scientific">Eutrema salsugineum</name>
    <name type="common">Saltwater cress</name>
    <name type="synonym">Sisymbrium salsugineum</name>
    <dbReference type="NCBI Taxonomy" id="72664"/>
    <lineage>
        <taxon>Eukaryota</taxon>
        <taxon>Viridiplantae</taxon>
        <taxon>Streptophyta</taxon>
        <taxon>Embryophyta</taxon>
        <taxon>Tracheophyta</taxon>
        <taxon>Spermatophyta</taxon>
        <taxon>Magnoliopsida</taxon>
        <taxon>eudicotyledons</taxon>
        <taxon>Gunneridae</taxon>
        <taxon>Pentapetalae</taxon>
        <taxon>rosids</taxon>
        <taxon>malvids</taxon>
        <taxon>Brassicales</taxon>
        <taxon>Brassicaceae</taxon>
        <taxon>Eutremeae</taxon>
        <taxon>Eutrema</taxon>
    </lineage>
</organism>